<evidence type="ECO:0000256" key="1">
    <source>
        <dbReference type="SAM" id="Phobius"/>
    </source>
</evidence>
<organism evidence="2">
    <name type="scientific">Myoviridae sp. ctGBP5</name>
    <dbReference type="NCBI Taxonomy" id="2825071"/>
    <lineage>
        <taxon>Viruses</taxon>
        <taxon>Duplodnaviria</taxon>
        <taxon>Heunggongvirae</taxon>
        <taxon>Uroviricota</taxon>
        <taxon>Caudoviricetes</taxon>
    </lineage>
</organism>
<evidence type="ECO:0008006" key="3">
    <source>
        <dbReference type="Google" id="ProtNLM"/>
    </source>
</evidence>
<protein>
    <recommendedName>
        <fullName evidence="3">Transmembrane protein</fullName>
    </recommendedName>
</protein>
<keyword evidence="1" id="KW-1133">Transmembrane helix</keyword>
<evidence type="ECO:0000313" key="2">
    <source>
        <dbReference type="EMBL" id="DAE04078.1"/>
    </source>
</evidence>
<proteinExistence type="predicted"/>
<keyword evidence="1" id="KW-0812">Transmembrane</keyword>
<keyword evidence="1" id="KW-0472">Membrane</keyword>
<reference evidence="2" key="1">
    <citation type="journal article" date="2021" name="Proc. Natl. Acad. Sci. U.S.A.">
        <title>A Catalog of Tens of Thousands of Viruses from Human Metagenomes Reveals Hidden Associations with Chronic Diseases.</title>
        <authorList>
            <person name="Tisza M.J."/>
            <person name="Buck C.B."/>
        </authorList>
    </citation>
    <scope>NUCLEOTIDE SEQUENCE</scope>
    <source>
        <strain evidence="2">CtGBP5</strain>
    </source>
</reference>
<feature type="transmembrane region" description="Helical" evidence="1">
    <location>
        <begin position="12"/>
        <end position="34"/>
    </location>
</feature>
<name>A0A8S5PAH7_9CAUD</name>
<sequence length="66" mass="7685">MTVCECFDNHSHFFGAFLVILVVTGRRPCIFSLFMNILRYLPFPFIYPSTTQFVSNKQDDDDATTR</sequence>
<accession>A0A8S5PAH7</accession>
<dbReference type="EMBL" id="BK015383">
    <property type="protein sequence ID" value="DAE04078.1"/>
    <property type="molecule type" value="Genomic_DNA"/>
</dbReference>